<keyword evidence="4" id="KW-1185">Reference proteome</keyword>
<evidence type="ECO:0000256" key="1">
    <source>
        <dbReference type="SAM" id="Coils"/>
    </source>
</evidence>
<accession>A0ABY7GLY3</accession>
<sequence>MSEQEIDLGIGAAPMDANEIEMDLPSVRTFLDGELVNIDAEMQGVSSHEKLVRRGALDNQLAECLNEFGINGLSSEELFQTGIEELNRSVWHSCRAGFAFWATQESIKNAASGLESDDDERVRRGALGTFIEWIDAAGMPKERVYEAIRIAKFFSRLPVTKRAQMLKLGKKPVLLLAKMPQEVIDQAAESGKDILDEAETMTYDQLRDLLKTAERRNQQLNAEVEHRDALINKFKQRDNRDYEFHWKTHAVREECLAYQAECELALNSLQAVFNEQLNDMEVAEKDLRIEQLWVTANVIAARAASVIEHIRLHSLVDLPNTITSKHRLTDDEAQRWLLDYPLIERKHEAAKAKREDTRPNRPGRPKKDK</sequence>
<evidence type="ECO:0000313" key="3">
    <source>
        <dbReference type="EMBL" id="WAR45489.1"/>
    </source>
</evidence>
<keyword evidence="1" id="KW-0175">Coiled coil</keyword>
<proteinExistence type="predicted"/>
<evidence type="ECO:0000256" key="2">
    <source>
        <dbReference type="SAM" id="MobiDB-lite"/>
    </source>
</evidence>
<dbReference type="EMBL" id="CP113517">
    <property type="protein sequence ID" value="WAR45489.1"/>
    <property type="molecule type" value="Genomic_DNA"/>
</dbReference>
<protein>
    <submittedName>
        <fullName evidence="3">Uncharacterized protein</fullName>
    </submittedName>
</protein>
<dbReference type="Proteomes" id="UP001162780">
    <property type="component" value="Chromosome"/>
</dbReference>
<dbReference type="RefSeq" id="WP_255190529.1">
    <property type="nucleotide sequence ID" value="NZ_CP113517.1"/>
</dbReference>
<gene>
    <name evidence="3" type="ORF">NM686_002955</name>
</gene>
<name>A0ABY7GLY3_9GAMM</name>
<reference evidence="3" key="1">
    <citation type="submission" date="2022-11" db="EMBL/GenBank/DDBJ databases">
        <title>Methylomonas rapida sp. nov., Carotenoid-Producing Obligate Methanotrophs with High Growth Characteristics and Biotechnological Potential.</title>
        <authorList>
            <person name="Tikhonova E.N."/>
            <person name="Suleimanov R.Z."/>
            <person name="Miroshnikov K."/>
            <person name="Oshkin I.Y."/>
            <person name="Belova S.E."/>
            <person name="Danilova O.V."/>
            <person name="Ashikhmin A."/>
            <person name="Konopkin A."/>
            <person name="But S.Y."/>
            <person name="Khmelenina V.N."/>
            <person name="Kuznetsov N."/>
            <person name="Pimenov N.V."/>
            <person name="Dedysh S.N."/>
        </authorList>
    </citation>
    <scope>NUCLEOTIDE SEQUENCE</scope>
    <source>
        <strain evidence="3">MP1</strain>
    </source>
</reference>
<feature type="coiled-coil region" evidence="1">
    <location>
        <begin position="203"/>
        <end position="230"/>
    </location>
</feature>
<organism evidence="3 4">
    <name type="scientific">Methylomonas rapida</name>
    <dbReference type="NCBI Taxonomy" id="2963939"/>
    <lineage>
        <taxon>Bacteria</taxon>
        <taxon>Pseudomonadati</taxon>
        <taxon>Pseudomonadota</taxon>
        <taxon>Gammaproteobacteria</taxon>
        <taxon>Methylococcales</taxon>
        <taxon>Methylococcaceae</taxon>
        <taxon>Methylomonas</taxon>
    </lineage>
</organism>
<feature type="region of interest" description="Disordered" evidence="2">
    <location>
        <begin position="348"/>
        <end position="369"/>
    </location>
</feature>
<evidence type="ECO:0000313" key="4">
    <source>
        <dbReference type="Proteomes" id="UP001162780"/>
    </source>
</evidence>